<name>A0A498JWF5_MALDO</name>
<evidence type="ECO:0000313" key="2">
    <source>
        <dbReference type="EMBL" id="RXH98104.1"/>
    </source>
</evidence>
<accession>A0A498JWF5</accession>
<gene>
    <name evidence="2" type="ORF">DVH24_010429</name>
</gene>
<sequence length="129" mass="13919">MEGRQMAAMDALHSIERKGASGGEPIPGWKCADEDVGPLRGVDCNIPHRPRDTRPFESSLALDSVGTPKLSEFAQEQSQDGSRESNLRMGDPLGSSHKQNREGVVELGMWWEPGPKADNIVLGGVEPGI</sequence>
<comment type="caution">
    <text evidence="2">The sequence shown here is derived from an EMBL/GenBank/DDBJ whole genome shotgun (WGS) entry which is preliminary data.</text>
</comment>
<organism evidence="2 3">
    <name type="scientific">Malus domestica</name>
    <name type="common">Apple</name>
    <name type="synonym">Pyrus malus</name>
    <dbReference type="NCBI Taxonomy" id="3750"/>
    <lineage>
        <taxon>Eukaryota</taxon>
        <taxon>Viridiplantae</taxon>
        <taxon>Streptophyta</taxon>
        <taxon>Embryophyta</taxon>
        <taxon>Tracheophyta</taxon>
        <taxon>Spermatophyta</taxon>
        <taxon>Magnoliopsida</taxon>
        <taxon>eudicotyledons</taxon>
        <taxon>Gunneridae</taxon>
        <taxon>Pentapetalae</taxon>
        <taxon>rosids</taxon>
        <taxon>fabids</taxon>
        <taxon>Rosales</taxon>
        <taxon>Rosaceae</taxon>
        <taxon>Amygdaloideae</taxon>
        <taxon>Maleae</taxon>
        <taxon>Malus</taxon>
    </lineage>
</organism>
<evidence type="ECO:0000313" key="3">
    <source>
        <dbReference type="Proteomes" id="UP000290289"/>
    </source>
</evidence>
<proteinExistence type="predicted"/>
<protein>
    <submittedName>
        <fullName evidence="2">Uncharacterized protein</fullName>
    </submittedName>
</protein>
<dbReference type="Proteomes" id="UP000290289">
    <property type="component" value="Chromosome 5"/>
</dbReference>
<dbReference type="AlphaFoldDB" id="A0A498JWF5"/>
<reference evidence="2 3" key="1">
    <citation type="submission" date="2018-10" db="EMBL/GenBank/DDBJ databases">
        <title>A high-quality apple genome assembly.</title>
        <authorList>
            <person name="Hu J."/>
        </authorList>
    </citation>
    <scope>NUCLEOTIDE SEQUENCE [LARGE SCALE GENOMIC DNA]</scope>
    <source>
        <strain evidence="3">cv. HFTH1</strain>
        <tissue evidence="2">Young leaf</tissue>
    </source>
</reference>
<dbReference type="EMBL" id="RDQH01000331">
    <property type="protein sequence ID" value="RXH98104.1"/>
    <property type="molecule type" value="Genomic_DNA"/>
</dbReference>
<feature type="region of interest" description="Disordered" evidence="1">
    <location>
        <begin position="44"/>
        <end position="99"/>
    </location>
</feature>
<evidence type="ECO:0000256" key="1">
    <source>
        <dbReference type="SAM" id="MobiDB-lite"/>
    </source>
</evidence>
<keyword evidence="3" id="KW-1185">Reference proteome</keyword>